<evidence type="ECO:0000256" key="6">
    <source>
        <dbReference type="SAM" id="Phobius"/>
    </source>
</evidence>
<dbReference type="PROSITE" id="PS00216">
    <property type="entry name" value="SUGAR_TRANSPORT_1"/>
    <property type="match status" value="1"/>
</dbReference>
<dbReference type="GO" id="GO:0140115">
    <property type="term" value="P:export across plasma membrane"/>
    <property type="evidence" value="ECO:0007669"/>
    <property type="project" value="UniProtKB-ARBA"/>
</dbReference>
<protein>
    <recommendedName>
        <fullName evidence="7">Major facilitator superfamily (MFS) profile domain-containing protein</fullName>
    </recommendedName>
</protein>
<feature type="transmembrane region" description="Helical" evidence="6">
    <location>
        <begin position="177"/>
        <end position="202"/>
    </location>
</feature>
<dbReference type="PROSITE" id="PS50850">
    <property type="entry name" value="MFS"/>
    <property type="match status" value="1"/>
</dbReference>
<accession>C8VAF9</accession>
<feature type="transmembrane region" description="Helical" evidence="6">
    <location>
        <begin position="151"/>
        <end position="171"/>
    </location>
</feature>
<dbReference type="InterPro" id="IPR005829">
    <property type="entry name" value="Sugar_transporter_CS"/>
</dbReference>
<dbReference type="PANTHER" id="PTHR23502:SF33">
    <property type="entry name" value="MAJOR FACILITATOR SUPERFAMILY (MFS) PROFILE DOMAIN-CONTAINING PROTEIN-RELATED"/>
    <property type="match status" value="1"/>
</dbReference>
<feature type="transmembrane region" description="Helical" evidence="6">
    <location>
        <begin position="357"/>
        <end position="377"/>
    </location>
</feature>
<dbReference type="GeneID" id="2868561"/>
<keyword evidence="3 6" id="KW-1133">Transmembrane helix</keyword>
<dbReference type="PANTHER" id="PTHR23502">
    <property type="entry name" value="MAJOR FACILITATOR SUPERFAMILY"/>
    <property type="match status" value="1"/>
</dbReference>
<feature type="compositionally biased region" description="Basic and acidic residues" evidence="5">
    <location>
        <begin position="43"/>
        <end position="60"/>
    </location>
</feature>
<dbReference type="RefSeq" id="XP_681879.1">
    <property type="nucleotide sequence ID" value="XM_676787.1"/>
</dbReference>
<dbReference type="GO" id="GO:0016020">
    <property type="term" value="C:membrane"/>
    <property type="evidence" value="ECO:0007669"/>
    <property type="project" value="UniProtKB-SubCell"/>
</dbReference>
<feature type="transmembrane region" description="Helical" evidence="6">
    <location>
        <begin position="123"/>
        <end position="144"/>
    </location>
</feature>
<sequence>MASQSTLRPSLSRDASLDRKDKRLPAESGLQVDLEKTPTTTSVKREPSTRTVHPETDLDRGIVGWDGQDDPANPMNFAPSRKWTLLGLVSAVTFISPLASSIFSPALEDLALDMRITNETLLSFTVSIYLLGYTFGPMLLAPLSEIYGRRIVLSCANWFFVVWQIGCALAPNLASLIIFRLLAGVGGSGCITLGAGVIADLFPVQQRGLATALWSLGPLMGPVVGPIAGGFVGESIGWRWVFWLLLIAGGALSIAIECFNKETYAPVLLRWKTAKLSKELGRSDLRSVYEAEGQTESPGQVLKLGLKRPIVLLCKSPIVLFVSTYIALLYGLLYLFFTTIPTTFGDQYGFSPGLSGLSYLGIGIPEFIGLAIIGLTSDKILLRLATRNGGKFEPEMRLPAMVFWSCWIPISFFWYGWAAEKKAHWIVPILGMAPFGLGLMGAWMPIQIYIIDCYPR</sequence>
<feature type="transmembrane region" description="Helical" evidence="6">
    <location>
        <begin position="83"/>
        <end position="103"/>
    </location>
</feature>
<dbReference type="GO" id="GO:0042908">
    <property type="term" value="P:xenobiotic transport"/>
    <property type="evidence" value="ECO:0007669"/>
    <property type="project" value="UniProtKB-ARBA"/>
</dbReference>
<dbReference type="OMA" id="WMPIQIY"/>
<feature type="region of interest" description="Disordered" evidence="5">
    <location>
        <begin position="1"/>
        <end position="61"/>
    </location>
</feature>
<keyword evidence="4 6" id="KW-0472">Membrane</keyword>
<dbReference type="InterPro" id="IPR036259">
    <property type="entry name" value="MFS_trans_sf"/>
</dbReference>
<reference evidence="9" key="2">
    <citation type="journal article" date="2009" name="Fungal Genet. Biol.">
        <title>The 2008 update of the Aspergillus nidulans genome annotation: a community effort.</title>
        <authorList>
            <person name="Wortman J.R."/>
            <person name="Gilsenan J.M."/>
            <person name="Joardar V."/>
            <person name="Deegan J."/>
            <person name="Clutterbuck J."/>
            <person name="Andersen M.R."/>
            <person name="Archer D."/>
            <person name="Bencina M."/>
            <person name="Braus G."/>
            <person name="Coutinho P."/>
            <person name="von Dohren H."/>
            <person name="Doonan J."/>
            <person name="Driessen A.J."/>
            <person name="Durek P."/>
            <person name="Espeso E."/>
            <person name="Fekete E."/>
            <person name="Flipphi M."/>
            <person name="Estrada C.G."/>
            <person name="Geysens S."/>
            <person name="Goldman G."/>
            <person name="de Groot P.W."/>
            <person name="Hansen K."/>
            <person name="Harris S.D."/>
            <person name="Heinekamp T."/>
            <person name="Helmstaedt K."/>
            <person name="Henrissat B."/>
            <person name="Hofmann G."/>
            <person name="Homan T."/>
            <person name="Horio T."/>
            <person name="Horiuchi H."/>
            <person name="James S."/>
            <person name="Jones M."/>
            <person name="Karaffa L."/>
            <person name="Karanyi Z."/>
            <person name="Kato M."/>
            <person name="Keller N."/>
            <person name="Kelly D.E."/>
            <person name="Kiel J.A."/>
            <person name="Kim J.M."/>
            <person name="van der Klei I.J."/>
            <person name="Klis F.M."/>
            <person name="Kovalchuk A."/>
            <person name="Krasevec N."/>
            <person name="Kubicek C.P."/>
            <person name="Liu B."/>
            <person name="Maccabe A."/>
            <person name="Meyer V."/>
            <person name="Mirabito P."/>
            <person name="Miskei M."/>
            <person name="Mos M."/>
            <person name="Mullins J."/>
            <person name="Nelson D.R."/>
            <person name="Nielsen J."/>
            <person name="Oakley B.R."/>
            <person name="Osmani S.A."/>
            <person name="Pakula T."/>
            <person name="Paszewski A."/>
            <person name="Paulsen I."/>
            <person name="Pilsyk S."/>
            <person name="Pocsi I."/>
            <person name="Punt P.J."/>
            <person name="Ram A.F."/>
            <person name="Ren Q."/>
            <person name="Robellet X."/>
            <person name="Robson G."/>
            <person name="Seiboth B."/>
            <person name="van Solingen P."/>
            <person name="Specht T."/>
            <person name="Sun J."/>
            <person name="Taheri-Talesh N."/>
            <person name="Takeshita N."/>
            <person name="Ussery D."/>
            <person name="vanKuyk P.A."/>
            <person name="Visser H."/>
            <person name="van de Vondervoort P.J."/>
            <person name="de Vries R.P."/>
            <person name="Walton J."/>
            <person name="Xiang X."/>
            <person name="Xiong Y."/>
            <person name="Zeng A.P."/>
            <person name="Brandt B.W."/>
            <person name="Cornell M.J."/>
            <person name="van den Hondel C.A."/>
            <person name="Visser J."/>
            <person name="Oliver S.G."/>
            <person name="Turner G."/>
        </authorList>
    </citation>
    <scope>GENOME REANNOTATION</scope>
    <source>
        <strain evidence="9">FGSC A4 / ATCC 38163 / CBS 112.46 / NRRL 194 / M139</strain>
    </source>
</reference>
<dbReference type="GO" id="GO:0055085">
    <property type="term" value="P:transmembrane transport"/>
    <property type="evidence" value="ECO:0000318"/>
    <property type="project" value="GO_Central"/>
</dbReference>
<dbReference type="Proteomes" id="UP000000560">
    <property type="component" value="Chromosome III"/>
</dbReference>
<dbReference type="Pfam" id="PF07690">
    <property type="entry name" value="MFS_1"/>
    <property type="match status" value="1"/>
</dbReference>
<evidence type="ECO:0000313" key="8">
    <source>
        <dbReference type="EMBL" id="CBF78333.1"/>
    </source>
</evidence>
<dbReference type="HOGENOM" id="CLU_008455_1_1_1"/>
<dbReference type="FunFam" id="1.20.1250.20:FF:000460">
    <property type="entry name" value="MFS multidrug transporter, putative"/>
    <property type="match status" value="1"/>
</dbReference>
<feature type="domain" description="Major facilitator superfamily (MFS) profile" evidence="7">
    <location>
        <begin position="85"/>
        <end position="456"/>
    </location>
</feature>
<proteinExistence type="predicted"/>
<feature type="transmembrane region" description="Helical" evidence="6">
    <location>
        <begin position="209"/>
        <end position="228"/>
    </location>
</feature>
<evidence type="ECO:0000256" key="2">
    <source>
        <dbReference type="ARBA" id="ARBA00022692"/>
    </source>
</evidence>
<feature type="transmembrane region" description="Helical" evidence="6">
    <location>
        <begin position="398"/>
        <end position="417"/>
    </location>
</feature>
<dbReference type="Gene3D" id="1.20.1250.20">
    <property type="entry name" value="MFS general substrate transporter like domains"/>
    <property type="match status" value="1"/>
</dbReference>
<evidence type="ECO:0000256" key="4">
    <source>
        <dbReference type="ARBA" id="ARBA00023136"/>
    </source>
</evidence>
<dbReference type="eggNOG" id="KOG0255">
    <property type="taxonomic scope" value="Eukaryota"/>
</dbReference>
<evidence type="ECO:0000259" key="7">
    <source>
        <dbReference type="PROSITE" id="PS50850"/>
    </source>
</evidence>
<organism evidence="8 9">
    <name type="scientific">Emericella nidulans (strain FGSC A4 / ATCC 38163 / CBS 112.46 / NRRL 194 / M139)</name>
    <name type="common">Aspergillus nidulans</name>
    <dbReference type="NCBI Taxonomy" id="227321"/>
    <lineage>
        <taxon>Eukaryota</taxon>
        <taxon>Fungi</taxon>
        <taxon>Dikarya</taxon>
        <taxon>Ascomycota</taxon>
        <taxon>Pezizomycotina</taxon>
        <taxon>Eurotiomycetes</taxon>
        <taxon>Eurotiomycetidae</taxon>
        <taxon>Eurotiales</taxon>
        <taxon>Aspergillaceae</taxon>
        <taxon>Aspergillus</taxon>
        <taxon>Aspergillus subgen. Nidulantes</taxon>
    </lineage>
</organism>
<feature type="transmembrane region" description="Helical" evidence="6">
    <location>
        <begin position="423"/>
        <end position="446"/>
    </location>
</feature>
<reference evidence="9" key="1">
    <citation type="journal article" date="2005" name="Nature">
        <title>Sequencing of Aspergillus nidulans and comparative analysis with A. fumigatus and A. oryzae.</title>
        <authorList>
            <person name="Galagan J.E."/>
            <person name="Calvo S.E."/>
            <person name="Cuomo C."/>
            <person name="Ma L.J."/>
            <person name="Wortman J.R."/>
            <person name="Batzoglou S."/>
            <person name="Lee S.I."/>
            <person name="Basturkmen M."/>
            <person name="Spevak C.C."/>
            <person name="Clutterbuck J."/>
            <person name="Kapitonov V."/>
            <person name="Jurka J."/>
            <person name="Scazzocchio C."/>
            <person name="Farman M."/>
            <person name="Butler J."/>
            <person name="Purcell S."/>
            <person name="Harris S."/>
            <person name="Braus G.H."/>
            <person name="Draht O."/>
            <person name="Busch S."/>
            <person name="D'Enfert C."/>
            <person name="Bouchier C."/>
            <person name="Goldman G.H."/>
            <person name="Bell-Pedersen D."/>
            <person name="Griffiths-Jones S."/>
            <person name="Doonan J.H."/>
            <person name="Yu J."/>
            <person name="Vienken K."/>
            <person name="Pain A."/>
            <person name="Freitag M."/>
            <person name="Selker E.U."/>
            <person name="Archer D.B."/>
            <person name="Penalva M.A."/>
            <person name="Oakley B.R."/>
            <person name="Momany M."/>
            <person name="Tanaka T."/>
            <person name="Kumagai T."/>
            <person name="Asai K."/>
            <person name="Machida M."/>
            <person name="Nierman W.C."/>
            <person name="Denning D.W."/>
            <person name="Caddick M."/>
            <person name="Hynes M."/>
            <person name="Paoletti M."/>
            <person name="Fischer R."/>
            <person name="Miller B."/>
            <person name="Dyer P."/>
            <person name="Sachs M.S."/>
            <person name="Osmani S.A."/>
            <person name="Birren B.W."/>
        </authorList>
    </citation>
    <scope>NUCLEOTIDE SEQUENCE [LARGE SCALE GENOMIC DNA]</scope>
    <source>
        <strain evidence="9">FGSC A4 / ATCC 38163 / CBS 112.46 / NRRL 194 / M139</strain>
    </source>
</reference>
<dbReference type="GO" id="GO:0022857">
    <property type="term" value="F:transmembrane transporter activity"/>
    <property type="evidence" value="ECO:0000318"/>
    <property type="project" value="GO_Central"/>
</dbReference>
<feature type="compositionally biased region" description="Basic and acidic residues" evidence="5">
    <location>
        <begin position="15"/>
        <end position="25"/>
    </location>
</feature>
<gene>
    <name evidence="8" type="ORF">ANIA_08610</name>
</gene>
<feature type="transmembrane region" description="Helical" evidence="6">
    <location>
        <begin position="318"/>
        <end position="337"/>
    </location>
</feature>
<name>Q5ASX0_EMENI</name>
<dbReference type="EMBL" id="BN001303">
    <property type="protein sequence ID" value="CBF78333.1"/>
    <property type="molecule type" value="Genomic_DNA"/>
</dbReference>
<dbReference type="InterPro" id="IPR020846">
    <property type="entry name" value="MFS_dom"/>
</dbReference>
<comment type="subcellular location">
    <subcellularLocation>
        <location evidence="1">Membrane</location>
        <topology evidence="1">Multi-pass membrane protein</topology>
    </subcellularLocation>
</comment>
<evidence type="ECO:0000256" key="5">
    <source>
        <dbReference type="SAM" id="MobiDB-lite"/>
    </source>
</evidence>
<dbReference type="KEGG" id="ani:ANIA_08610"/>
<dbReference type="CDD" id="cd17323">
    <property type="entry name" value="MFS_Tpo1_MDR_like"/>
    <property type="match status" value="1"/>
</dbReference>
<dbReference type="AlphaFoldDB" id="Q5ASX0"/>
<dbReference type="InParanoid" id="Q5ASX0"/>
<dbReference type="SUPFAM" id="SSF103473">
    <property type="entry name" value="MFS general substrate transporter"/>
    <property type="match status" value="1"/>
</dbReference>
<dbReference type="OrthoDB" id="5296287at2759"/>
<keyword evidence="2 6" id="KW-0812">Transmembrane</keyword>
<evidence type="ECO:0000256" key="1">
    <source>
        <dbReference type="ARBA" id="ARBA00004141"/>
    </source>
</evidence>
<dbReference type="InterPro" id="IPR011701">
    <property type="entry name" value="MFS"/>
</dbReference>
<keyword evidence="9" id="KW-1185">Reference proteome</keyword>
<evidence type="ECO:0000313" key="9">
    <source>
        <dbReference type="Proteomes" id="UP000000560"/>
    </source>
</evidence>
<feature type="transmembrane region" description="Helical" evidence="6">
    <location>
        <begin position="240"/>
        <end position="260"/>
    </location>
</feature>
<evidence type="ECO:0000256" key="3">
    <source>
        <dbReference type="ARBA" id="ARBA00022989"/>
    </source>
</evidence>
<accession>Q5ASX0</accession>